<feature type="non-terminal residue" evidence="2">
    <location>
        <position position="1"/>
    </location>
</feature>
<dbReference type="HOGENOM" id="CLU_080483_4_0_1"/>
<dbReference type="Pfam" id="PF14214">
    <property type="entry name" value="Helitron_like_N"/>
    <property type="match status" value="1"/>
</dbReference>
<evidence type="ECO:0000313" key="2">
    <source>
        <dbReference type="EMBL" id="KIJ47099.1"/>
    </source>
</evidence>
<feature type="non-terminal residue" evidence="2">
    <location>
        <position position="142"/>
    </location>
</feature>
<organism evidence="2 3">
    <name type="scientific">Sphaerobolus stellatus (strain SS14)</name>
    <dbReference type="NCBI Taxonomy" id="990650"/>
    <lineage>
        <taxon>Eukaryota</taxon>
        <taxon>Fungi</taxon>
        <taxon>Dikarya</taxon>
        <taxon>Basidiomycota</taxon>
        <taxon>Agaricomycotina</taxon>
        <taxon>Agaricomycetes</taxon>
        <taxon>Phallomycetidae</taxon>
        <taxon>Geastrales</taxon>
        <taxon>Sphaerobolaceae</taxon>
        <taxon>Sphaerobolus</taxon>
    </lineage>
</organism>
<sequence length="142" mass="15954">PYAQSQNESEQAAVDIMKYVNFISSHISGSRAEIKCMREEIRAIIRSRGLPHLFVTIDPADFFNPIAQFLAGKDINLDEFFHRLHANSESFFRGKTIAKNPVAGAKAFKLLINGFLDILLGYNRPDKVGIFGQVNSYYGVVE</sequence>
<dbReference type="InterPro" id="IPR025476">
    <property type="entry name" value="Helitron_helicase-like"/>
</dbReference>
<protein>
    <recommendedName>
        <fullName evidence="1">Helitron helicase-like domain-containing protein</fullName>
    </recommendedName>
</protein>
<evidence type="ECO:0000313" key="3">
    <source>
        <dbReference type="Proteomes" id="UP000054279"/>
    </source>
</evidence>
<dbReference type="Proteomes" id="UP000054279">
    <property type="component" value="Unassembled WGS sequence"/>
</dbReference>
<reference evidence="2 3" key="1">
    <citation type="submission" date="2014-06" db="EMBL/GenBank/DDBJ databases">
        <title>Evolutionary Origins and Diversification of the Mycorrhizal Mutualists.</title>
        <authorList>
            <consortium name="DOE Joint Genome Institute"/>
            <consortium name="Mycorrhizal Genomics Consortium"/>
            <person name="Kohler A."/>
            <person name="Kuo A."/>
            <person name="Nagy L.G."/>
            <person name="Floudas D."/>
            <person name="Copeland A."/>
            <person name="Barry K.W."/>
            <person name="Cichocki N."/>
            <person name="Veneault-Fourrey C."/>
            <person name="LaButti K."/>
            <person name="Lindquist E.A."/>
            <person name="Lipzen A."/>
            <person name="Lundell T."/>
            <person name="Morin E."/>
            <person name="Murat C."/>
            <person name="Riley R."/>
            <person name="Ohm R."/>
            <person name="Sun H."/>
            <person name="Tunlid A."/>
            <person name="Henrissat B."/>
            <person name="Grigoriev I.V."/>
            <person name="Hibbett D.S."/>
            <person name="Martin F."/>
        </authorList>
    </citation>
    <scope>NUCLEOTIDE SEQUENCE [LARGE SCALE GENOMIC DNA]</scope>
    <source>
        <strain evidence="2 3">SS14</strain>
    </source>
</reference>
<evidence type="ECO:0000259" key="1">
    <source>
        <dbReference type="Pfam" id="PF14214"/>
    </source>
</evidence>
<accession>A0A0C9VVJ4</accession>
<dbReference type="EMBL" id="KN837104">
    <property type="protein sequence ID" value="KIJ47099.1"/>
    <property type="molecule type" value="Genomic_DNA"/>
</dbReference>
<keyword evidence="3" id="KW-1185">Reference proteome</keyword>
<gene>
    <name evidence="2" type="ORF">M422DRAFT_134034</name>
</gene>
<dbReference type="AlphaFoldDB" id="A0A0C9VVJ4"/>
<name>A0A0C9VVJ4_SPHS4</name>
<feature type="domain" description="Helitron helicase-like" evidence="1">
    <location>
        <begin position="7"/>
        <end position="142"/>
    </location>
</feature>
<proteinExistence type="predicted"/>
<dbReference type="OrthoDB" id="432234at2759"/>